<feature type="region of interest" description="Disordered" evidence="9">
    <location>
        <begin position="1"/>
        <end position="45"/>
    </location>
</feature>
<evidence type="ECO:0000313" key="12">
    <source>
        <dbReference type="RefSeq" id="XP_010471443.1"/>
    </source>
</evidence>
<evidence type="ECO:0000256" key="5">
    <source>
        <dbReference type="ARBA" id="ARBA00022771"/>
    </source>
</evidence>
<keyword evidence="11" id="KW-1185">Reference proteome</keyword>
<reference evidence="12" key="2">
    <citation type="submission" date="2025-08" db="UniProtKB">
        <authorList>
            <consortium name="RefSeq"/>
        </authorList>
    </citation>
    <scope>IDENTIFICATION</scope>
    <source>
        <tissue evidence="12">Leaf</tissue>
    </source>
</reference>
<dbReference type="InterPro" id="IPR013083">
    <property type="entry name" value="Znf_RING/FYVE/PHD"/>
</dbReference>
<feature type="region of interest" description="Disordered" evidence="9">
    <location>
        <begin position="172"/>
        <end position="227"/>
    </location>
</feature>
<dbReference type="Pfam" id="PF13639">
    <property type="entry name" value="zf-RING_2"/>
    <property type="match status" value="1"/>
</dbReference>
<dbReference type="PANTHER" id="PTHR22937:SF141">
    <property type="entry name" value="RING-TYPE E3 UBIQUITIN TRANSFERASE"/>
    <property type="match status" value="1"/>
</dbReference>
<dbReference type="SUPFAM" id="SSF57850">
    <property type="entry name" value="RING/U-box"/>
    <property type="match status" value="1"/>
</dbReference>
<evidence type="ECO:0000259" key="10">
    <source>
        <dbReference type="PROSITE" id="PS50089"/>
    </source>
</evidence>
<keyword evidence="3" id="KW-0808">Transferase</keyword>
<dbReference type="PROSITE" id="PS50089">
    <property type="entry name" value="ZF_RING_2"/>
    <property type="match status" value="1"/>
</dbReference>
<dbReference type="SMART" id="SM00184">
    <property type="entry name" value="RING"/>
    <property type="match status" value="1"/>
</dbReference>
<keyword evidence="7" id="KW-0862">Zinc</keyword>
<evidence type="ECO:0000256" key="4">
    <source>
        <dbReference type="ARBA" id="ARBA00022723"/>
    </source>
</evidence>
<feature type="compositionally biased region" description="Polar residues" evidence="9">
    <location>
        <begin position="213"/>
        <end position="227"/>
    </location>
</feature>
<dbReference type="InterPro" id="IPR045191">
    <property type="entry name" value="MBR1/2-like"/>
</dbReference>
<evidence type="ECO:0000256" key="7">
    <source>
        <dbReference type="ARBA" id="ARBA00022833"/>
    </source>
</evidence>
<evidence type="ECO:0000256" key="1">
    <source>
        <dbReference type="ARBA" id="ARBA00000900"/>
    </source>
</evidence>
<evidence type="ECO:0000313" key="11">
    <source>
        <dbReference type="Proteomes" id="UP000694864"/>
    </source>
</evidence>
<feature type="region of interest" description="Disordered" evidence="9">
    <location>
        <begin position="103"/>
        <end position="132"/>
    </location>
</feature>
<evidence type="ECO:0000256" key="2">
    <source>
        <dbReference type="ARBA" id="ARBA00012483"/>
    </source>
</evidence>
<evidence type="ECO:0000256" key="6">
    <source>
        <dbReference type="ARBA" id="ARBA00022786"/>
    </source>
</evidence>
<dbReference type="PANTHER" id="PTHR22937">
    <property type="entry name" value="E3 UBIQUITIN-PROTEIN LIGASE RNF165"/>
    <property type="match status" value="1"/>
</dbReference>
<dbReference type="RefSeq" id="XP_010471443.1">
    <property type="nucleotide sequence ID" value="XM_010473141.2"/>
</dbReference>
<evidence type="ECO:0000256" key="8">
    <source>
        <dbReference type="PROSITE-ProRule" id="PRU00175"/>
    </source>
</evidence>
<feature type="compositionally biased region" description="Polar residues" evidence="9">
    <location>
        <begin position="1"/>
        <end position="13"/>
    </location>
</feature>
<dbReference type="GeneID" id="104751232"/>
<protein>
    <recommendedName>
        <fullName evidence="2">RING-type E3 ubiquitin transferase</fullName>
        <ecNumber evidence="2">2.3.2.27</ecNumber>
    </recommendedName>
</protein>
<evidence type="ECO:0000256" key="3">
    <source>
        <dbReference type="ARBA" id="ARBA00022679"/>
    </source>
</evidence>
<proteinExistence type="predicted"/>
<sequence length="379" mass="42304">MPVSAEASSTTIGQHIKLQRPRNHRNLQPTSTADEPLLPKPPSSRVCKSAMSSFFLLPTTTTTNETTRKKPNGFTQTASFRALGCTTSASQQVSVPAVIRSSADWDANSSNHKIKKTKKKNKNKGNSSYNGGGSIKILSESTSSSNVGCAAIPDVWCGPGVGFSTDAVVSGSVETVESDPPRRNIPVRRKIDGDNKTSHNQQREGSSLLPRRSLNQESNPYFDSDSTFLTSRAEQSDRYHRHLRQPYYPDGLAELQMMMLQNGFVMGGVVSLNDRFRDLRLNVDNMTYEQLLELGDRIGYVNNGLNEKQIKSCLRKVKPFRLDTPVEDRKCIICQDEYEVKDEVGKLKCGHRFHTHCVKQWLVRKNSCPVCKTMPYVKS</sequence>
<dbReference type="Gene3D" id="3.30.40.10">
    <property type="entry name" value="Zinc/RING finger domain, C3HC4 (zinc finger)"/>
    <property type="match status" value="1"/>
</dbReference>
<keyword evidence="4" id="KW-0479">Metal-binding</keyword>
<reference evidence="11" key="1">
    <citation type="journal article" date="2014" name="Nat. Commun.">
        <title>The emerging biofuel crop Camelina sativa retains a highly undifferentiated hexaploid genome structure.</title>
        <authorList>
            <person name="Kagale S."/>
            <person name="Koh C."/>
            <person name="Nixon J."/>
            <person name="Bollina V."/>
            <person name="Clarke W.E."/>
            <person name="Tuteja R."/>
            <person name="Spillane C."/>
            <person name="Robinson S.J."/>
            <person name="Links M.G."/>
            <person name="Clarke C."/>
            <person name="Higgins E.E."/>
            <person name="Huebert T."/>
            <person name="Sharpe A.G."/>
            <person name="Parkin I.A."/>
        </authorList>
    </citation>
    <scope>NUCLEOTIDE SEQUENCE [LARGE SCALE GENOMIC DNA]</scope>
    <source>
        <strain evidence="11">cv. DH55</strain>
    </source>
</reference>
<dbReference type="InterPro" id="IPR001841">
    <property type="entry name" value="Znf_RING"/>
</dbReference>
<keyword evidence="5 8" id="KW-0863">Zinc-finger</keyword>
<evidence type="ECO:0000256" key="9">
    <source>
        <dbReference type="SAM" id="MobiDB-lite"/>
    </source>
</evidence>
<dbReference type="EC" id="2.3.2.27" evidence="2"/>
<organism evidence="11 12">
    <name type="scientific">Camelina sativa</name>
    <name type="common">False flax</name>
    <name type="synonym">Myagrum sativum</name>
    <dbReference type="NCBI Taxonomy" id="90675"/>
    <lineage>
        <taxon>Eukaryota</taxon>
        <taxon>Viridiplantae</taxon>
        <taxon>Streptophyta</taxon>
        <taxon>Embryophyta</taxon>
        <taxon>Tracheophyta</taxon>
        <taxon>Spermatophyta</taxon>
        <taxon>Magnoliopsida</taxon>
        <taxon>eudicotyledons</taxon>
        <taxon>Gunneridae</taxon>
        <taxon>Pentapetalae</taxon>
        <taxon>rosids</taxon>
        <taxon>malvids</taxon>
        <taxon>Brassicales</taxon>
        <taxon>Brassicaceae</taxon>
        <taxon>Camelineae</taxon>
        <taxon>Camelina</taxon>
    </lineage>
</organism>
<gene>
    <name evidence="12" type="primary">LOC104751232</name>
</gene>
<keyword evidence="6" id="KW-0833">Ubl conjugation pathway</keyword>
<name>A0ABM0WI82_CAMSA</name>
<dbReference type="Proteomes" id="UP000694864">
    <property type="component" value="Chromosome 16"/>
</dbReference>
<feature type="domain" description="RING-type" evidence="10">
    <location>
        <begin position="331"/>
        <end position="372"/>
    </location>
</feature>
<feature type="compositionally biased region" description="Basic residues" evidence="9">
    <location>
        <begin position="112"/>
        <end position="123"/>
    </location>
</feature>
<comment type="catalytic activity">
    <reaction evidence="1">
        <text>S-ubiquitinyl-[E2 ubiquitin-conjugating enzyme]-L-cysteine + [acceptor protein]-L-lysine = [E2 ubiquitin-conjugating enzyme]-L-cysteine + N(6)-ubiquitinyl-[acceptor protein]-L-lysine.</text>
        <dbReference type="EC" id="2.3.2.27"/>
    </reaction>
</comment>
<accession>A0ABM0WI82</accession>